<feature type="compositionally biased region" description="Basic and acidic residues" evidence="1">
    <location>
        <begin position="53"/>
        <end position="73"/>
    </location>
</feature>
<accession>A0A7J7P545</accession>
<keyword evidence="3" id="KW-1185">Reference proteome</keyword>
<protein>
    <submittedName>
        <fullName evidence="2">Uncharacterized protein</fullName>
    </submittedName>
</protein>
<gene>
    <name evidence="2" type="ORF">GIB67_006217</name>
</gene>
<name>A0A7J7P545_9MAGN</name>
<dbReference type="Proteomes" id="UP000541444">
    <property type="component" value="Unassembled WGS sequence"/>
</dbReference>
<evidence type="ECO:0000313" key="2">
    <source>
        <dbReference type="EMBL" id="KAF6174565.1"/>
    </source>
</evidence>
<evidence type="ECO:0000313" key="3">
    <source>
        <dbReference type="Proteomes" id="UP000541444"/>
    </source>
</evidence>
<dbReference type="EMBL" id="JACGCM010000252">
    <property type="protein sequence ID" value="KAF6174565.1"/>
    <property type="molecule type" value="Genomic_DNA"/>
</dbReference>
<reference evidence="2 3" key="1">
    <citation type="journal article" date="2020" name="IScience">
        <title>Genome Sequencing of the Endangered Kingdonia uniflora (Circaeasteraceae, Ranunculales) Reveals Potential Mechanisms of Evolutionary Specialization.</title>
        <authorList>
            <person name="Sun Y."/>
            <person name="Deng T."/>
            <person name="Zhang A."/>
            <person name="Moore M.J."/>
            <person name="Landis J.B."/>
            <person name="Lin N."/>
            <person name="Zhang H."/>
            <person name="Zhang X."/>
            <person name="Huang J."/>
            <person name="Zhang X."/>
            <person name="Sun H."/>
            <person name="Wang H."/>
        </authorList>
    </citation>
    <scope>NUCLEOTIDE SEQUENCE [LARGE SCALE GENOMIC DNA]</scope>
    <source>
        <strain evidence="2">TB1705</strain>
        <tissue evidence="2">Leaf</tissue>
    </source>
</reference>
<sequence length="140" mass="15904">MQRISEGAVLDCTAHTFFRRFETTRQYPDEKADSRVRMKVQPPRTSAGNGEVKIQKIESLQSRDDEGSRRGRRDYFKCGRNLTIYLVAILRRNLGPMLSMTKRALMLGHQGSRLMGYLQGIVMSSSRPREGQGTLPRNAG</sequence>
<organism evidence="2 3">
    <name type="scientific">Kingdonia uniflora</name>
    <dbReference type="NCBI Taxonomy" id="39325"/>
    <lineage>
        <taxon>Eukaryota</taxon>
        <taxon>Viridiplantae</taxon>
        <taxon>Streptophyta</taxon>
        <taxon>Embryophyta</taxon>
        <taxon>Tracheophyta</taxon>
        <taxon>Spermatophyta</taxon>
        <taxon>Magnoliopsida</taxon>
        <taxon>Ranunculales</taxon>
        <taxon>Circaeasteraceae</taxon>
        <taxon>Kingdonia</taxon>
    </lineage>
</organism>
<dbReference type="AlphaFoldDB" id="A0A7J7P545"/>
<comment type="caution">
    <text evidence="2">The sequence shown here is derived from an EMBL/GenBank/DDBJ whole genome shotgun (WGS) entry which is preliminary data.</text>
</comment>
<evidence type="ECO:0000256" key="1">
    <source>
        <dbReference type="SAM" id="MobiDB-lite"/>
    </source>
</evidence>
<proteinExistence type="predicted"/>
<feature type="region of interest" description="Disordered" evidence="1">
    <location>
        <begin position="29"/>
        <end position="73"/>
    </location>
</feature>